<dbReference type="GO" id="GO:0000166">
    <property type="term" value="F:nucleotide binding"/>
    <property type="evidence" value="ECO:0007669"/>
    <property type="project" value="UniProtKB-KW"/>
</dbReference>
<evidence type="ECO:0000256" key="2">
    <source>
        <dbReference type="ARBA" id="ARBA00012695"/>
    </source>
</evidence>
<dbReference type="InterPro" id="IPR008219">
    <property type="entry name" value="PRODH_bac_arc"/>
</dbReference>
<feature type="binding site" evidence="10">
    <location>
        <begin position="164"/>
        <end position="166"/>
    </location>
    <ligand>
        <name>FAD</name>
        <dbReference type="ChEBI" id="CHEBI:57692"/>
    </ligand>
</feature>
<evidence type="ECO:0000256" key="6">
    <source>
        <dbReference type="ARBA" id="ARBA00023002"/>
    </source>
</evidence>
<dbReference type="UniPathway" id="UPA00261">
    <property type="reaction ID" value="UER00373"/>
</dbReference>
<feature type="binding site" evidence="9">
    <location>
        <position position="266"/>
    </location>
    <ligand>
        <name>substrate</name>
    </ligand>
</feature>
<dbReference type="Pfam" id="PF01619">
    <property type="entry name" value="Pro_dh"/>
    <property type="match status" value="1"/>
</dbReference>
<gene>
    <name evidence="12" type="ORF">SAMN05443144_10772</name>
</gene>
<evidence type="ECO:0000256" key="3">
    <source>
        <dbReference type="ARBA" id="ARBA00022630"/>
    </source>
</evidence>
<protein>
    <recommendedName>
        <fullName evidence="2">proline dehydrogenase</fullName>
        <ecNumber evidence="2">1.5.5.2</ecNumber>
    </recommendedName>
</protein>
<dbReference type="GO" id="GO:0010133">
    <property type="term" value="P:L-proline catabolic process to L-glutamate"/>
    <property type="evidence" value="ECO:0007669"/>
    <property type="project" value="UniProtKB-UniPathway"/>
</dbReference>
<evidence type="ECO:0000256" key="7">
    <source>
        <dbReference type="ARBA" id="ARBA00023062"/>
    </source>
</evidence>
<keyword evidence="4 10" id="KW-0547">Nucleotide-binding</keyword>
<evidence type="ECO:0000256" key="4">
    <source>
        <dbReference type="ARBA" id="ARBA00022741"/>
    </source>
</evidence>
<dbReference type="Proteomes" id="UP000184041">
    <property type="component" value="Unassembled WGS sequence"/>
</dbReference>
<feature type="domain" description="Proline dehydrogenase" evidence="11">
    <location>
        <begin position="23"/>
        <end position="274"/>
    </location>
</feature>
<comment type="cofactor">
    <cofactor evidence="10">
        <name>FAD</name>
        <dbReference type="ChEBI" id="CHEBI:57692"/>
    </cofactor>
    <text evidence="10">Binds 1 FAD per subunit.</text>
</comment>
<keyword evidence="7" id="KW-0642">Proline metabolism</keyword>
<comment type="pathway">
    <text evidence="1">Amino-acid degradation; L-proline degradation into L-glutamate; L-glutamate from L-proline: step 1/2.</text>
</comment>
<reference evidence="12 13" key="1">
    <citation type="submission" date="2016-11" db="EMBL/GenBank/DDBJ databases">
        <authorList>
            <person name="Jaros S."/>
            <person name="Januszkiewicz K."/>
            <person name="Wedrychowicz H."/>
        </authorList>
    </citation>
    <scope>NUCLEOTIDE SEQUENCE [LARGE SCALE GENOMIC DNA]</scope>
    <source>
        <strain evidence="12 13">DSM 21986</strain>
    </source>
</reference>
<evidence type="ECO:0000256" key="9">
    <source>
        <dbReference type="PIRSR" id="PIRSR000196-1"/>
    </source>
</evidence>
<feature type="binding site" evidence="9">
    <location>
        <position position="265"/>
    </location>
    <ligand>
        <name>substrate</name>
    </ligand>
</feature>
<evidence type="ECO:0000313" key="13">
    <source>
        <dbReference type="Proteomes" id="UP000184041"/>
    </source>
</evidence>
<keyword evidence="13" id="KW-1185">Reference proteome</keyword>
<dbReference type="PANTHER" id="PTHR13914:SF0">
    <property type="entry name" value="PROLINE DEHYDROGENASE 1, MITOCHONDRIAL"/>
    <property type="match status" value="1"/>
</dbReference>
<dbReference type="PANTHER" id="PTHR13914">
    <property type="entry name" value="PROLINE OXIDASE"/>
    <property type="match status" value="1"/>
</dbReference>
<organism evidence="12 13">
    <name type="scientific">Fodinibius roseus</name>
    <dbReference type="NCBI Taxonomy" id="1194090"/>
    <lineage>
        <taxon>Bacteria</taxon>
        <taxon>Pseudomonadati</taxon>
        <taxon>Balneolota</taxon>
        <taxon>Balneolia</taxon>
        <taxon>Balneolales</taxon>
        <taxon>Balneolaceae</taxon>
        <taxon>Fodinibius</taxon>
    </lineage>
</organism>
<dbReference type="Gene3D" id="3.20.20.220">
    <property type="match status" value="1"/>
</dbReference>
<dbReference type="EC" id="1.5.5.2" evidence="2"/>
<keyword evidence="3" id="KW-0285">Flavoprotein</keyword>
<evidence type="ECO:0000256" key="8">
    <source>
        <dbReference type="ARBA" id="ARBA00048779"/>
    </source>
</evidence>
<sequence length="284" mass="33017">MKLPFVLAKRFVAGESFEAAAPKVKALNEKGIKVTLDLLGENVEDRGMADEMVANYIGLLENISTVDRMESSISIKLTMLGLDIDIDYCRTNLFKLLDVAREQDQFVRIDMEGSDYTQHTIDLYKDAFREYGKHVGIVIQAYLHRTKNDLTELAGLGADVRLCKGAYNEPEDIALQDMSKIREAFKDYMKILLDKTPCPRIATHDDELIDWTRKYTTDQDIGPSRFEFQMLYGLRQETMEQLTREGYQTRIYVPFGTMWLPYFKRRLTERKENIWFVLSTLFKK</sequence>
<comment type="catalytic activity">
    <reaction evidence="8">
        <text>L-proline + a quinone = (S)-1-pyrroline-5-carboxylate + a quinol + H(+)</text>
        <dbReference type="Rhea" id="RHEA:23784"/>
        <dbReference type="ChEBI" id="CHEBI:15378"/>
        <dbReference type="ChEBI" id="CHEBI:17388"/>
        <dbReference type="ChEBI" id="CHEBI:24646"/>
        <dbReference type="ChEBI" id="CHEBI:60039"/>
        <dbReference type="ChEBI" id="CHEBI:132124"/>
        <dbReference type="EC" id="1.5.5.2"/>
    </reaction>
</comment>
<proteinExistence type="predicted"/>
<dbReference type="EMBL" id="FQUS01000007">
    <property type="protein sequence ID" value="SHF29782.1"/>
    <property type="molecule type" value="Genomic_DNA"/>
</dbReference>
<dbReference type="InterPro" id="IPR029041">
    <property type="entry name" value="FAD-linked_oxidoreductase-like"/>
</dbReference>
<dbReference type="PIRSF" id="PIRSF000196">
    <property type="entry name" value="Pro_dehydrog"/>
    <property type="match status" value="1"/>
</dbReference>
<name>A0A1M5AIQ0_9BACT</name>
<dbReference type="STRING" id="1194090.SAMN05443144_10772"/>
<feature type="binding site" evidence="10">
    <location>
        <position position="140"/>
    </location>
    <ligand>
        <name>FAD</name>
        <dbReference type="ChEBI" id="CHEBI:57692"/>
    </ligand>
</feature>
<accession>A0A1M5AIQ0</accession>
<dbReference type="AlphaFoldDB" id="A0A1M5AIQ0"/>
<keyword evidence="6" id="KW-0560">Oxidoreductase</keyword>
<evidence type="ECO:0000313" key="12">
    <source>
        <dbReference type="EMBL" id="SHF29782.1"/>
    </source>
</evidence>
<dbReference type="InterPro" id="IPR015659">
    <property type="entry name" value="Proline_oxidase"/>
</dbReference>
<feature type="binding site" evidence="9">
    <location>
        <position position="76"/>
    </location>
    <ligand>
        <name>substrate</name>
    </ligand>
</feature>
<evidence type="ECO:0000256" key="5">
    <source>
        <dbReference type="ARBA" id="ARBA00022827"/>
    </source>
</evidence>
<evidence type="ECO:0000256" key="1">
    <source>
        <dbReference type="ARBA" id="ARBA00004739"/>
    </source>
</evidence>
<evidence type="ECO:0000259" key="11">
    <source>
        <dbReference type="Pfam" id="PF01619"/>
    </source>
</evidence>
<feature type="binding site" evidence="10">
    <location>
        <begin position="203"/>
        <end position="204"/>
    </location>
    <ligand>
        <name>FAD</name>
        <dbReference type="ChEBI" id="CHEBI:57692"/>
    </ligand>
</feature>
<keyword evidence="5 10" id="KW-0274">FAD</keyword>
<dbReference type="GO" id="GO:0004657">
    <property type="term" value="F:proline dehydrogenase activity"/>
    <property type="evidence" value="ECO:0007669"/>
    <property type="project" value="UniProtKB-EC"/>
</dbReference>
<dbReference type="RefSeq" id="WP_170864327.1">
    <property type="nucleotide sequence ID" value="NZ_FQUS01000007.1"/>
</dbReference>
<evidence type="ECO:0000256" key="10">
    <source>
        <dbReference type="PIRSR" id="PIRSR000196-2"/>
    </source>
</evidence>
<feature type="binding site" evidence="10">
    <location>
        <position position="111"/>
    </location>
    <ligand>
        <name>FAD</name>
        <dbReference type="ChEBI" id="CHEBI:57692"/>
    </ligand>
</feature>
<dbReference type="SUPFAM" id="SSF51730">
    <property type="entry name" value="FAD-linked oxidoreductase"/>
    <property type="match status" value="1"/>
</dbReference>
<dbReference type="InterPro" id="IPR002872">
    <property type="entry name" value="Proline_DH_dom"/>
</dbReference>